<proteinExistence type="predicted"/>
<accession>A0A926WIJ2</accession>
<dbReference type="RefSeq" id="WP_190562417.1">
    <property type="nucleotide sequence ID" value="NZ_JACJQU010000011.1"/>
</dbReference>
<comment type="caution">
    <text evidence="1">The sequence shown here is derived from an EMBL/GenBank/DDBJ whole genome shotgun (WGS) entry which is preliminary data.</text>
</comment>
<sequence length="89" mass="9692">MIYRNFKLIGSYFTTIPSANFGVVVLANKSGFNADPSFESIVDSLLKLPMSVKPPITSLITAAKKFTMNKLLVNDWLQAAVVALRSGLV</sequence>
<evidence type="ECO:0000313" key="1">
    <source>
        <dbReference type="EMBL" id="MBD2295230.1"/>
    </source>
</evidence>
<name>A0A926WIJ2_9NOST</name>
<evidence type="ECO:0000313" key="2">
    <source>
        <dbReference type="Proteomes" id="UP000662185"/>
    </source>
</evidence>
<dbReference type="EMBL" id="JACJQU010000011">
    <property type="protein sequence ID" value="MBD2295230.1"/>
    <property type="molecule type" value="Genomic_DNA"/>
</dbReference>
<dbReference type="Proteomes" id="UP000662185">
    <property type="component" value="Unassembled WGS sequence"/>
</dbReference>
<reference evidence="2" key="1">
    <citation type="journal article" date="2020" name="ISME J.">
        <title>Comparative genomics reveals insights into cyanobacterial evolution and habitat adaptation.</title>
        <authorList>
            <person name="Chen M.Y."/>
            <person name="Teng W.K."/>
            <person name="Zhao L."/>
            <person name="Hu C.X."/>
            <person name="Zhou Y.K."/>
            <person name="Han B.P."/>
            <person name="Song L.R."/>
            <person name="Shu W.S."/>
        </authorList>
    </citation>
    <scope>NUCLEOTIDE SEQUENCE [LARGE SCALE GENOMIC DNA]</scope>
    <source>
        <strain evidence="2">FACHB-251</strain>
    </source>
</reference>
<dbReference type="AlphaFoldDB" id="A0A926WIJ2"/>
<protein>
    <submittedName>
        <fullName evidence="1">Uncharacterized protein</fullName>
    </submittedName>
</protein>
<gene>
    <name evidence="1" type="ORF">H6G06_17530</name>
</gene>
<keyword evidence="2" id="KW-1185">Reference proteome</keyword>
<organism evidence="1 2">
    <name type="scientific">Anabaena sphaerica FACHB-251</name>
    <dbReference type="NCBI Taxonomy" id="2692883"/>
    <lineage>
        <taxon>Bacteria</taxon>
        <taxon>Bacillati</taxon>
        <taxon>Cyanobacteriota</taxon>
        <taxon>Cyanophyceae</taxon>
        <taxon>Nostocales</taxon>
        <taxon>Nostocaceae</taxon>
        <taxon>Anabaena</taxon>
    </lineage>
</organism>